<feature type="transmembrane region" description="Helical" evidence="2">
    <location>
        <begin position="6"/>
        <end position="25"/>
    </location>
</feature>
<feature type="transmembrane region" description="Helical" evidence="2">
    <location>
        <begin position="46"/>
        <end position="65"/>
    </location>
</feature>
<comment type="caution">
    <text evidence="3">The sequence shown here is derived from an EMBL/GenBank/DDBJ whole genome shotgun (WGS) entry which is preliminary data.</text>
</comment>
<keyword evidence="2" id="KW-1133">Transmembrane helix</keyword>
<feature type="coiled-coil region" evidence="1">
    <location>
        <begin position="133"/>
        <end position="230"/>
    </location>
</feature>
<name>A0AAW9PUH0_9CYAN</name>
<keyword evidence="1" id="KW-0175">Coiled coil</keyword>
<gene>
    <name evidence="3" type="ORF">V2H45_14090</name>
</gene>
<dbReference type="Proteomes" id="UP001333818">
    <property type="component" value="Unassembled WGS sequence"/>
</dbReference>
<keyword evidence="2" id="KW-0472">Membrane</keyword>
<reference evidence="3" key="1">
    <citation type="submission" date="2024-01" db="EMBL/GenBank/DDBJ databases">
        <title>Bank of Algae and Cyanobacteria of the Azores (BACA) strain genomes.</title>
        <authorList>
            <person name="Luz R."/>
            <person name="Cordeiro R."/>
            <person name="Fonseca A."/>
            <person name="Goncalves V."/>
        </authorList>
    </citation>
    <scope>NUCLEOTIDE SEQUENCE</scope>
    <source>
        <strain evidence="3">BACA0141</strain>
    </source>
</reference>
<keyword evidence="4" id="KW-1185">Reference proteome</keyword>
<evidence type="ECO:0000313" key="4">
    <source>
        <dbReference type="Proteomes" id="UP001333818"/>
    </source>
</evidence>
<dbReference type="AlphaFoldDB" id="A0AAW9PUH0"/>
<sequence>MAGYTLILAILILGGIIATLGDRIGSKVGRARLSIFNLRPRNTATLVTIVTGGAIAASTLGILLASSSQLRDGLFQLESIRADLSNTQAEKLKVEKELNTARTEQGQAQQRLDQINKSLAQALLKQSQTQSQLKLVEGKFQEAQTELQKVQEQEATLRDRVQSLSSEQEKLQAESQKLAQERDQLTSDLARITTERESLRQKVAESETSLKAIEQQRTQLITEVSSLETSRDQLLASIQALRTGNVAILSDQLLAIGVIRPKLSRDELREATNQLLLQAEQNSRALLDFLPGQAPQDRVIRVTQAQVAALVDKISDGRSYVVRILSAGNYLKRETAIMVSADVTPNRQVFTKGEVIASLQFKPNLSERELTSRVEQVFLLVSFRARREGVLADPITGKVGTFSPEALNNLLQKIRTLQSPFEIQAVAKETIFTASTLTLELIVRQDGVEVGRFD</sequence>
<dbReference type="InterPro" id="IPR021435">
    <property type="entry name" value="DUF3084"/>
</dbReference>
<dbReference type="Gene3D" id="1.10.287.1490">
    <property type="match status" value="1"/>
</dbReference>
<evidence type="ECO:0000256" key="2">
    <source>
        <dbReference type="SAM" id="Phobius"/>
    </source>
</evidence>
<evidence type="ECO:0000256" key="1">
    <source>
        <dbReference type="SAM" id="Coils"/>
    </source>
</evidence>
<accession>A0AAW9PUH0</accession>
<dbReference type="RefSeq" id="WP_330484297.1">
    <property type="nucleotide sequence ID" value="NZ_JAZBJZ010000055.1"/>
</dbReference>
<dbReference type="PANTHER" id="PTHR43941">
    <property type="entry name" value="STRUCTURAL MAINTENANCE OF CHROMOSOMES PROTEIN 2"/>
    <property type="match status" value="1"/>
</dbReference>
<dbReference type="EMBL" id="JAZBJZ010000055">
    <property type="protein sequence ID" value="MEE3717867.1"/>
    <property type="molecule type" value="Genomic_DNA"/>
</dbReference>
<organism evidence="3 4">
    <name type="scientific">Tumidithrix elongata BACA0141</name>
    <dbReference type="NCBI Taxonomy" id="2716417"/>
    <lineage>
        <taxon>Bacteria</taxon>
        <taxon>Bacillati</taxon>
        <taxon>Cyanobacteriota</taxon>
        <taxon>Cyanophyceae</taxon>
        <taxon>Pseudanabaenales</taxon>
        <taxon>Pseudanabaenaceae</taxon>
        <taxon>Tumidithrix</taxon>
        <taxon>Tumidithrix elongata</taxon>
    </lineage>
</organism>
<feature type="coiled-coil region" evidence="1">
    <location>
        <begin position="77"/>
        <end position="104"/>
    </location>
</feature>
<evidence type="ECO:0000313" key="3">
    <source>
        <dbReference type="EMBL" id="MEE3717867.1"/>
    </source>
</evidence>
<keyword evidence="2" id="KW-0812">Transmembrane</keyword>
<dbReference type="Pfam" id="PF11283">
    <property type="entry name" value="DUF3084"/>
    <property type="match status" value="1"/>
</dbReference>
<protein>
    <submittedName>
        <fullName evidence="3">DUF3084 domain-containing protein</fullName>
    </submittedName>
</protein>
<proteinExistence type="predicted"/>
<dbReference type="SUPFAM" id="SSF57997">
    <property type="entry name" value="Tropomyosin"/>
    <property type="match status" value="1"/>
</dbReference>